<evidence type="ECO:0000313" key="3">
    <source>
        <dbReference type="Proteomes" id="UP000580250"/>
    </source>
</evidence>
<dbReference type="AlphaFoldDB" id="A0A6V7XWP5"/>
<reference evidence="2 3" key="1">
    <citation type="submission" date="2020-08" db="EMBL/GenBank/DDBJ databases">
        <authorList>
            <person name="Koutsovoulos G."/>
            <person name="Danchin GJ E."/>
        </authorList>
    </citation>
    <scope>NUCLEOTIDE SEQUENCE [LARGE SCALE GENOMIC DNA]</scope>
</reference>
<comment type="caution">
    <text evidence="2">The sequence shown here is derived from an EMBL/GenBank/DDBJ whole genome shotgun (WGS) entry which is preliminary data.</text>
</comment>
<name>A0A6V7XWP5_MELEN</name>
<dbReference type="Proteomes" id="UP000580250">
    <property type="component" value="Unassembled WGS sequence"/>
</dbReference>
<evidence type="ECO:0000256" key="1">
    <source>
        <dbReference type="SAM" id="MobiDB-lite"/>
    </source>
</evidence>
<protein>
    <submittedName>
        <fullName evidence="2">Uncharacterized protein</fullName>
    </submittedName>
</protein>
<feature type="region of interest" description="Disordered" evidence="1">
    <location>
        <begin position="31"/>
        <end position="67"/>
    </location>
</feature>
<dbReference type="EMBL" id="CAJEWN010002448">
    <property type="protein sequence ID" value="CAD2203734.1"/>
    <property type="molecule type" value="Genomic_DNA"/>
</dbReference>
<proteinExistence type="predicted"/>
<gene>
    <name evidence="2" type="ORF">MENT_LOCUS57432</name>
</gene>
<sequence length="67" mass="7947">MQKLRDHLNELIFGHLIDTLKIRENEVEEIRTQVQDGQGQHEYDGQGQHVGKGQKKNKKKKQNKRRN</sequence>
<organism evidence="2 3">
    <name type="scientific">Meloidogyne enterolobii</name>
    <name type="common">Root-knot nematode worm</name>
    <name type="synonym">Meloidogyne mayaguensis</name>
    <dbReference type="NCBI Taxonomy" id="390850"/>
    <lineage>
        <taxon>Eukaryota</taxon>
        <taxon>Metazoa</taxon>
        <taxon>Ecdysozoa</taxon>
        <taxon>Nematoda</taxon>
        <taxon>Chromadorea</taxon>
        <taxon>Rhabditida</taxon>
        <taxon>Tylenchina</taxon>
        <taxon>Tylenchomorpha</taxon>
        <taxon>Tylenchoidea</taxon>
        <taxon>Meloidogynidae</taxon>
        <taxon>Meloidogyninae</taxon>
        <taxon>Meloidogyne</taxon>
    </lineage>
</organism>
<feature type="compositionally biased region" description="Basic residues" evidence="1">
    <location>
        <begin position="52"/>
        <end position="67"/>
    </location>
</feature>
<evidence type="ECO:0000313" key="2">
    <source>
        <dbReference type="EMBL" id="CAD2203734.1"/>
    </source>
</evidence>
<accession>A0A6V7XWP5</accession>